<dbReference type="InterPro" id="IPR006361">
    <property type="entry name" value="Uroporphyrinogen_deCO2ase_HemE"/>
</dbReference>
<evidence type="ECO:0000256" key="6">
    <source>
        <dbReference type="ARBA" id="ARBA00014308"/>
    </source>
</evidence>
<dbReference type="EMBL" id="JAGFBS010000006">
    <property type="protein sequence ID" value="KAG6378886.1"/>
    <property type="molecule type" value="Genomic_DNA"/>
</dbReference>
<proteinExistence type="inferred from homology"/>
<keyword evidence="10" id="KW-0627">Porphyrin biosynthesis</keyword>
<dbReference type="OrthoDB" id="339900at2759"/>
<accession>A0A8I3ABA2</accession>
<dbReference type="PANTHER" id="PTHR21091">
    <property type="entry name" value="METHYLTETRAHYDROFOLATE:HOMOCYSTEINE METHYLTRANSFERASE RELATED"/>
    <property type="match status" value="1"/>
</dbReference>
<reference evidence="16" key="1">
    <citation type="submission" date="2021-03" db="EMBL/GenBank/DDBJ databases">
        <title>Evolutionary innovations through gain and loss of genes in the ectomycorrhizal Boletales.</title>
        <authorList>
            <person name="Wu G."/>
            <person name="Miyauchi S."/>
            <person name="Morin E."/>
            <person name="Yang Z.-L."/>
            <person name="Xu J."/>
            <person name="Martin F.M."/>
        </authorList>
    </citation>
    <scope>NUCLEOTIDE SEQUENCE</scope>
    <source>
        <strain evidence="16">BR01</strain>
    </source>
</reference>
<evidence type="ECO:0000256" key="7">
    <source>
        <dbReference type="ARBA" id="ARBA00022490"/>
    </source>
</evidence>
<dbReference type="FunFam" id="3.20.20.210:FF:000008">
    <property type="entry name" value="Uroporphyrinogen decarboxylase"/>
    <property type="match status" value="1"/>
</dbReference>
<comment type="subunit">
    <text evidence="4">Homodimer.</text>
</comment>
<dbReference type="PROSITE" id="PS00907">
    <property type="entry name" value="UROD_2"/>
    <property type="match status" value="1"/>
</dbReference>
<evidence type="ECO:0000256" key="5">
    <source>
        <dbReference type="ARBA" id="ARBA00012288"/>
    </source>
</evidence>
<comment type="catalytic activity">
    <reaction evidence="13">
        <text>uroporphyrinogen III + 4 H(+) = coproporphyrinogen III + 4 CO2</text>
        <dbReference type="Rhea" id="RHEA:19865"/>
        <dbReference type="ChEBI" id="CHEBI:15378"/>
        <dbReference type="ChEBI" id="CHEBI:16526"/>
        <dbReference type="ChEBI" id="CHEBI:57308"/>
        <dbReference type="ChEBI" id="CHEBI:57309"/>
        <dbReference type="EC" id="4.1.1.37"/>
    </reaction>
    <physiologicalReaction direction="left-to-right" evidence="13">
        <dbReference type="Rhea" id="RHEA:19866"/>
    </physiologicalReaction>
</comment>
<keyword evidence="17" id="KW-1185">Reference proteome</keyword>
<evidence type="ECO:0000256" key="12">
    <source>
        <dbReference type="ARBA" id="ARBA00047341"/>
    </source>
</evidence>
<dbReference type="GO" id="GO:0005829">
    <property type="term" value="C:cytosol"/>
    <property type="evidence" value="ECO:0007669"/>
    <property type="project" value="UniProtKB-SubCell"/>
</dbReference>
<comment type="function">
    <text evidence="11">Catalyzes the sequential decarboxylation of the four acetate side chains of uroporphyrinogen to form coproporphyrinogen and participates in the fifth step in the heme biosynthetic pathway. Isomer I or isomer III of uroporphyrinogen may serve as substrate, but only coproporphyrinogen III can ultimately be converted to heme. In vitro also decarboxylates pentacarboxylate porphyrinogen I.</text>
</comment>
<comment type="subcellular location">
    <subcellularLocation>
        <location evidence="1">Cytoplasm</location>
        <location evidence="1">Cytosol</location>
    </subcellularLocation>
</comment>
<keyword evidence="8" id="KW-0210">Decarboxylase</keyword>
<dbReference type="InterPro" id="IPR038071">
    <property type="entry name" value="UROD/MetE-like_sf"/>
</dbReference>
<evidence type="ECO:0000256" key="3">
    <source>
        <dbReference type="ARBA" id="ARBA00009935"/>
    </source>
</evidence>
<keyword evidence="9" id="KW-0456">Lyase</keyword>
<comment type="catalytic activity">
    <reaction evidence="12">
        <text>uroporphyrinogen I + 4 H(+) = coproporphyrinogen I + 4 CO2</text>
        <dbReference type="Rhea" id="RHEA:31239"/>
        <dbReference type="ChEBI" id="CHEBI:15378"/>
        <dbReference type="ChEBI" id="CHEBI:16526"/>
        <dbReference type="ChEBI" id="CHEBI:62626"/>
        <dbReference type="ChEBI" id="CHEBI:62631"/>
    </reaction>
    <physiologicalReaction direction="left-to-right" evidence="12">
        <dbReference type="Rhea" id="RHEA:31240"/>
    </physiologicalReaction>
</comment>
<dbReference type="CDD" id="cd00717">
    <property type="entry name" value="URO-D"/>
    <property type="match status" value="1"/>
</dbReference>
<dbReference type="PANTHER" id="PTHR21091:SF169">
    <property type="entry name" value="UROPORPHYRINOGEN DECARBOXYLASE"/>
    <property type="match status" value="1"/>
</dbReference>
<feature type="domain" description="Uroporphyrinogen decarboxylase (URO-D)" evidence="15">
    <location>
        <begin position="146"/>
        <end position="162"/>
    </location>
</feature>
<dbReference type="SUPFAM" id="SSF51726">
    <property type="entry name" value="UROD/MetE-like"/>
    <property type="match status" value="1"/>
</dbReference>
<dbReference type="PROSITE" id="PS00906">
    <property type="entry name" value="UROD_1"/>
    <property type="match status" value="1"/>
</dbReference>
<dbReference type="InterPro" id="IPR000257">
    <property type="entry name" value="Uroporphyrinogen_deCOase"/>
</dbReference>
<feature type="domain" description="Uroporphyrinogen decarboxylase (URO-D)" evidence="14">
    <location>
        <begin position="27"/>
        <end position="36"/>
    </location>
</feature>
<evidence type="ECO:0000256" key="8">
    <source>
        <dbReference type="ARBA" id="ARBA00022793"/>
    </source>
</evidence>
<evidence type="ECO:0000256" key="9">
    <source>
        <dbReference type="ARBA" id="ARBA00023239"/>
    </source>
</evidence>
<name>A0A8I3ABA2_9AGAM</name>
<evidence type="ECO:0000256" key="1">
    <source>
        <dbReference type="ARBA" id="ARBA00004514"/>
    </source>
</evidence>
<comment type="similarity">
    <text evidence="3">Belongs to the uroporphyrinogen decarboxylase family.</text>
</comment>
<evidence type="ECO:0000313" key="17">
    <source>
        <dbReference type="Proteomes" id="UP000683000"/>
    </source>
</evidence>
<comment type="caution">
    <text evidence="16">The sequence shown here is derived from an EMBL/GenBank/DDBJ whole genome shotgun (WGS) entry which is preliminary data.</text>
</comment>
<evidence type="ECO:0000259" key="14">
    <source>
        <dbReference type="PROSITE" id="PS00906"/>
    </source>
</evidence>
<evidence type="ECO:0000256" key="4">
    <source>
        <dbReference type="ARBA" id="ARBA00011738"/>
    </source>
</evidence>
<sequence>MSNVTFPPLKNDLILRAARGQHTERAPVWVMRQAGRYLPEFRELRQKYDFFRLCQTPELATQVTLQPIDRYPDLIDAAIIFSDILVIPQAMGMEVLMNPGPVFTKPLDVPEDMHALQTDGIKERLQYVFDAISLTRTRLAGRVPLIGFCGAPWTLMSYMIEGGASKTLQKSKTWLFKYPEQSKALLQVLTTACIEFLVGQVEAGAQLLQVFDSNGGDLSPHDFAQFSLPLPRVLRRRSPPQANYDTVGLDWTVDPRDSSIPRDVALQGNLDPTVLYGGRGAIEQEVKRMCAEFRAARPTTGWIANLGHGITPGVDPDDLEWFFQCVHKYSSLDSK</sequence>
<dbReference type="EC" id="4.1.1.37" evidence="5"/>
<gene>
    <name evidence="16" type="ORF">JVT61DRAFT_13168</name>
</gene>
<evidence type="ECO:0000256" key="2">
    <source>
        <dbReference type="ARBA" id="ARBA00004804"/>
    </source>
</evidence>
<keyword evidence="7" id="KW-0963">Cytoplasm</keyword>
<evidence type="ECO:0000256" key="11">
    <source>
        <dbReference type="ARBA" id="ARBA00045708"/>
    </source>
</evidence>
<dbReference type="Gene3D" id="3.20.20.210">
    <property type="match status" value="2"/>
</dbReference>
<dbReference type="GO" id="GO:0004853">
    <property type="term" value="F:uroporphyrinogen decarboxylase activity"/>
    <property type="evidence" value="ECO:0007669"/>
    <property type="project" value="UniProtKB-EC"/>
</dbReference>
<comment type="pathway">
    <text evidence="2">Porphyrin-containing compound metabolism; protoporphyrin-IX biosynthesis; coproporphyrinogen-III from 5-aminolevulinate: step 4/4.</text>
</comment>
<dbReference type="AlphaFoldDB" id="A0A8I3ABA2"/>
<evidence type="ECO:0000313" key="16">
    <source>
        <dbReference type="EMBL" id="KAG6378886.1"/>
    </source>
</evidence>
<evidence type="ECO:0000259" key="15">
    <source>
        <dbReference type="PROSITE" id="PS00907"/>
    </source>
</evidence>
<dbReference type="GO" id="GO:0006782">
    <property type="term" value="P:protoporphyrinogen IX biosynthetic process"/>
    <property type="evidence" value="ECO:0007669"/>
    <property type="project" value="UniProtKB-UniPathway"/>
</dbReference>
<organism evidence="16 17">
    <name type="scientific">Boletus reticuloceps</name>
    <dbReference type="NCBI Taxonomy" id="495285"/>
    <lineage>
        <taxon>Eukaryota</taxon>
        <taxon>Fungi</taxon>
        <taxon>Dikarya</taxon>
        <taxon>Basidiomycota</taxon>
        <taxon>Agaricomycotina</taxon>
        <taxon>Agaricomycetes</taxon>
        <taxon>Agaricomycetidae</taxon>
        <taxon>Boletales</taxon>
        <taxon>Boletineae</taxon>
        <taxon>Boletaceae</taxon>
        <taxon>Boletoideae</taxon>
        <taxon>Boletus</taxon>
    </lineage>
</organism>
<protein>
    <recommendedName>
        <fullName evidence="6">Uroporphyrinogen decarboxylase</fullName>
        <ecNumber evidence="5">4.1.1.37</ecNumber>
    </recommendedName>
</protein>
<evidence type="ECO:0000256" key="10">
    <source>
        <dbReference type="ARBA" id="ARBA00023244"/>
    </source>
</evidence>
<evidence type="ECO:0000256" key="13">
    <source>
        <dbReference type="ARBA" id="ARBA00048411"/>
    </source>
</evidence>
<dbReference type="Proteomes" id="UP000683000">
    <property type="component" value="Unassembled WGS sequence"/>
</dbReference>
<dbReference type="UniPathway" id="UPA00251">
    <property type="reaction ID" value="UER00321"/>
</dbReference>
<dbReference type="Pfam" id="PF01208">
    <property type="entry name" value="URO-D"/>
    <property type="match status" value="2"/>
</dbReference>